<name>A0A918DK30_9ACTN</name>
<keyword evidence="3" id="KW-1185">Reference proteome</keyword>
<reference evidence="2" key="2">
    <citation type="submission" date="2020-09" db="EMBL/GenBank/DDBJ databases">
        <authorList>
            <person name="Sun Q."/>
            <person name="Zhou Y."/>
        </authorList>
    </citation>
    <scope>NUCLEOTIDE SEQUENCE</scope>
    <source>
        <strain evidence="2">CGMCC 4.7368</strain>
    </source>
</reference>
<organism evidence="2 3">
    <name type="scientific">Nonomuraea cavernae</name>
    <dbReference type="NCBI Taxonomy" id="2045107"/>
    <lineage>
        <taxon>Bacteria</taxon>
        <taxon>Bacillati</taxon>
        <taxon>Actinomycetota</taxon>
        <taxon>Actinomycetes</taxon>
        <taxon>Streptosporangiales</taxon>
        <taxon>Streptosporangiaceae</taxon>
        <taxon>Nonomuraea</taxon>
    </lineage>
</organism>
<evidence type="ECO:0000313" key="2">
    <source>
        <dbReference type="EMBL" id="GGO71206.1"/>
    </source>
</evidence>
<dbReference type="EMBL" id="BMNH01000010">
    <property type="protein sequence ID" value="GGO71206.1"/>
    <property type="molecule type" value="Genomic_DNA"/>
</dbReference>
<protein>
    <submittedName>
        <fullName evidence="2">Uncharacterized protein</fullName>
    </submittedName>
</protein>
<feature type="region of interest" description="Disordered" evidence="1">
    <location>
        <begin position="1"/>
        <end position="31"/>
    </location>
</feature>
<gene>
    <name evidence="2" type="ORF">GCM10012289_36390</name>
</gene>
<dbReference type="AlphaFoldDB" id="A0A918DK30"/>
<dbReference type="Proteomes" id="UP000646523">
    <property type="component" value="Unassembled WGS sequence"/>
</dbReference>
<accession>A0A918DK30</accession>
<sequence length="69" mass="7416">MVAAEDARHQLPGSRHLRGDPGEPDQEVSGAGLRCLSDALKVRRCHGDLPDSGDVMRRADGVAEIIAKR</sequence>
<proteinExistence type="predicted"/>
<evidence type="ECO:0000256" key="1">
    <source>
        <dbReference type="SAM" id="MobiDB-lite"/>
    </source>
</evidence>
<evidence type="ECO:0000313" key="3">
    <source>
        <dbReference type="Proteomes" id="UP000646523"/>
    </source>
</evidence>
<reference evidence="2" key="1">
    <citation type="journal article" date="2014" name="Int. J. Syst. Evol. Microbiol.">
        <title>Complete genome sequence of Corynebacterium casei LMG S-19264T (=DSM 44701T), isolated from a smear-ripened cheese.</title>
        <authorList>
            <consortium name="US DOE Joint Genome Institute (JGI-PGF)"/>
            <person name="Walter F."/>
            <person name="Albersmeier A."/>
            <person name="Kalinowski J."/>
            <person name="Ruckert C."/>
        </authorList>
    </citation>
    <scope>NUCLEOTIDE SEQUENCE</scope>
    <source>
        <strain evidence="2">CGMCC 4.7368</strain>
    </source>
</reference>
<comment type="caution">
    <text evidence="2">The sequence shown here is derived from an EMBL/GenBank/DDBJ whole genome shotgun (WGS) entry which is preliminary data.</text>
</comment>